<reference evidence="8" key="1">
    <citation type="journal article" date="2019" name="Int. J. Syst. Evol. Microbiol.">
        <title>The Global Catalogue of Microorganisms (GCM) 10K type strain sequencing project: providing services to taxonomists for standard genome sequencing and annotation.</title>
        <authorList>
            <consortium name="The Broad Institute Genomics Platform"/>
            <consortium name="The Broad Institute Genome Sequencing Center for Infectious Disease"/>
            <person name="Wu L."/>
            <person name="Ma J."/>
        </authorList>
    </citation>
    <scope>NUCLEOTIDE SEQUENCE [LARGE SCALE GENOMIC DNA]</scope>
    <source>
        <strain evidence="8">CCM 8951</strain>
    </source>
</reference>
<dbReference type="InterPro" id="IPR050226">
    <property type="entry name" value="NagZ_Beta-hexosaminidase"/>
</dbReference>
<dbReference type="SUPFAM" id="SSF51445">
    <property type="entry name" value="(Trans)glycosidases"/>
    <property type="match status" value="1"/>
</dbReference>
<comment type="catalytic activity">
    <reaction evidence="1">
        <text>Hydrolysis of terminal non-reducing N-acetyl-D-hexosamine residues in N-acetyl-beta-D-hexosaminides.</text>
        <dbReference type="EC" id="3.2.1.52"/>
    </reaction>
</comment>
<feature type="domain" description="Glycoside hydrolase family 3 N-terminal" evidence="6">
    <location>
        <begin position="28"/>
        <end position="346"/>
    </location>
</feature>
<dbReference type="Proteomes" id="UP001597244">
    <property type="component" value="Unassembled WGS sequence"/>
</dbReference>
<dbReference type="Gene3D" id="3.20.20.300">
    <property type="entry name" value="Glycoside hydrolase, family 3, N-terminal domain"/>
    <property type="match status" value="1"/>
</dbReference>
<evidence type="ECO:0000313" key="7">
    <source>
        <dbReference type="EMBL" id="MFD1465321.1"/>
    </source>
</evidence>
<dbReference type="EMBL" id="JBHTOF010000030">
    <property type="protein sequence ID" value="MFD1465321.1"/>
    <property type="molecule type" value="Genomic_DNA"/>
</dbReference>
<evidence type="ECO:0000259" key="6">
    <source>
        <dbReference type="Pfam" id="PF00933"/>
    </source>
</evidence>
<evidence type="ECO:0000256" key="5">
    <source>
        <dbReference type="ARBA" id="ARBA00023295"/>
    </source>
</evidence>
<dbReference type="Gene3D" id="3.40.50.1700">
    <property type="entry name" value="Glycoside hydrolase family 3 C-terminal domain"/>
    <property type="match status" value="1"/>
</dbReference>
<dbReference type="InterPro" id="IPR017853">
    <property type="entry name" value="GH"/>
</dbReference>
<keyword evidence="8" id="KW-1185">Reference proteome</keyword>
<dbReference type="PANTHER" id="PTHR30480:SF13">
    <property type="entry name" value="BETA-HEXOSAMINIDASE"/>
    <property type="match status" value="1"/>
</dbReference>
<dbReference type="PANTHER" id="PTHR30480">
    <property type="entry name" value="BETA-HEXOSAMINIDASE-RELATED"/>
    <property type="match status" value="1"/>
</dbReference>
<dbReference type="GO" id="GO:0016798">
    <property type="term" value="F:hydrolase activity, acting on glycosyl bonds"/>
    <property type="evidence" value="ECO:0007669"/>
    <property type="project" value="UniProtKB-KW"/>
</dbReference>
<dbReference type="InterPro" id="IPR036962">
    <property type="entry name" value="Glyco_hydro_3_N_sf"/>
</dbReference>
<dbReference type="InterPro" id="IPR036881">
    <property type="entry name" value="Glyco_hydro_3_C_sf"/>
</dbReference>
<keyword evidence="5 7" id="KW-0326">Glycosidase</keyword>
<evidence type="ECO:0000256" key="4">
    <source>
        <dbReference type="ARBA" id="ARBA00022801"/>
    </source>
</evidence>
<dbReference type="Pfam" id="PF00933">
    <property type="entry name" value="Glyco_hydro_3"/>
    <property type="match status" value="1"/>
</dbReference>
<proteinExistence type="inferred from homology"/>
<evidence type="ECO:0000256" key="1">
    <source>
        <dbReference type="ARBA" id="ARBA00001231"/>
    </source>
</evidence>
<organism evidence="7 8">
    <name type="scientific">Lapidilactobacillus mulanensis</name>
    <dbReference type="NCBI Taxonomy" id="2485999"/>
    <lineage>
        <taxon>Bacteria</taxon>
        <taxon>Bacillati</taxon>
        <taxon>Bacillota</taxon>
        <taxon>Bacilli</taxon>
        <taxon>Lactobacillales</taxon>
        <taxon>Lactobacillaceae</taxon>
        <taxon>Lapidilactobacillus</taxon>
    </lineage>
</organism>
<sequence length="567" mass="63376">MLDLKKKPYELTNNQIEFIHHQVDNMSTDEKIGQIFVVIGQDEDTIDISKFIEKYQPGGMMYRPDRADKIERELATAQKASKIPLFMAANLESGGNGIITEGTWFGMPLQVAASNDIRNAYQLGNVSGSEAHQVGVNMAFAPIIDISYNFRNPIVNTRTFGNSENRIQQMAQEQIKGLEDNDVIPVIKHFPGDGVDERDQHLLSSVNSLDADEWMASYGQLYRHFIQNGISSIMIGHILQPAWEKRLCPGIKDSELMPASASKLLINGLLRDKLGFNGLTITDATPMLGYNTAMSRSQLLVTSINAGVDMLLFNKNIDEDFDSVKNAIKDGTLSSQRLDEAVTRILATKIAQHIMNESGGLVPSSEDRCTVELLDDQKKSAQLAQQSVTLVKDRDRILPITLKKYPKIRLIVLGDSDDGGFKEGGKVGPIFKKQLENVGFKVQLFDNKNLDFHEIFEEGIADLKEKFDLAIYVANIESASNQTTTRLNWIHLMAANAPWFEKDIPTVFISTANPYHLFDIPYISTYINAYTGNRVTVSAIIRKIIGREEFFGISPVDPFCGDPLTRY</sequence>
<dbReference type="InterPro" id="IPR001764">
    <property type="entry name" value="Glyco_hydro_3_N"/>
</dbReference>
<comment type="caution">
    <text evidence="7">The sequence shown here is derived from an EMBL/GenBank/DDBJ whole genome shotgun (WGS) entry which is preliminary data.</text>
</comment>
<evidence type="ECO:0000313" key="8">
    <source>
        <dbReference type="Proteomes" id="UP001597244"/>
    </source>
</evidence>
<comment type="similarity">
    <text evidence="2">Belongs to the glycosyl hydrolase 3 family.</text>
</comment>
<name>A0ABW4DPK6_9LACO</name>
<gene>
    <name evidence="7" type="ORF">ACFQ4L_04345</name>
</gene>
<accession>A0ABW4DPK6</accession>
<protein>
    <recommendedName>
        <fullName evidence="3">beta-N-acetylhexosaminidase</fullName>
        <ecNumber evidence="3">3.2.1.52</ecNumber>
    </recommendedName>
</protein>
<evidence type="ECO:0000256" key="3">
    <source>
        <dbReference type="ARBA" id="ARBA00012663"/>
    </source>
</evidence>
<dbReference type="RefSeq" id="WP_125578268.1">
    <property type="nucleotide sequence ID" value="NZ_JBHTOF010000030.1"/>
</dbReference>
<evidence type="ECO:0000256" key="2">
    <source>
        <dbReference type="ARBA" id="ARBA00005336"/>
    </source>
</evidence>
<dbReference type="EC" id="3.2.1.52" evidence="3"/>
<keyword evidence="4 7" id="KW-0378">Hydrolase</keyword>